<evidence type="ECO:0000259" key="7">
    <source>
        <dbReference type="Pfam" id="PF22700"/>
    </source>
</evidence>
<name>A0A250F6T9_CAPSP</name>
<gene>
    <name evidence="8" type="ORF">CGC59_08410</name>
</gene>
<organism evidence="8 9">
    <name type="scientific">Capnocytophaga sputigena</name>
    <dbReference type="NCBI Taxonomy" id="1019"/>
    <lineage>
        <taxon>Bacteria</taxon>
        <taxon>Pseudomonadati</taxon>
        <taxon>Bacteroidota</taxon>
        <taxon>Flavobacteriia</taxon>
        <taxon>Flavobacteriales</taxon>
        <taxon>Flavobacteriaceae</taxon>
        <taxon>Capnocytophaga</taxon>
    </lineage>
</organism>
<dbReference type="GO" id="GO:0016831">
    <property type="term" value="F:carboxy-lyase activity"/>
    <property type="evidence" value="ECO:0007669"/>
    <property type="project" value="InterPro"/>
</dbReference>
<dbReference type="Gene3D" id="3.30.230.10">
    <property type="match status" value="1"/>
</dbReference>
<feature type="domain" description="Diphosphomevalonate decarboxylase-like N-terminal" evidence="7">
    <location>
        <begin position="6"/>
        <end position="167"/>
    </location>
</feature>
<dbReference type="EMBL" id="CP022383">
    <property type="protein sequence ID" value="ATA79696.1"/>
    <property type="molecule type" value="Genomic_DNA"/>
</dbReference>
<evidence type="ECO:0000313" key="8">
    <source>
        <dbReference type="EMBL" id="ATA79696.1"/>
    </source>
</evidence>
<dbReference type="Proteomes" id="UP000217334">
    <property type="component" value="Chromosome"/>
</dbReference>
<dbReference type="Pfam" id="PF22700">
    <property type="entry name" value="MVD-like_N"/>
    <property type="match status" value="1"/>
</dbReference>
<protein>
    <submittedName>
        <fullName evidence="8">Diphosphomevalonate decarboxylase</fullName>
    </submittedName>
</protein>
<keyword evidence="1" id="KW-0444">Lipid biosynthesis</keyword>
<dbReference type="AlphaFoldDB" id="A0A250F6T9"/>
<dbReference type="InterPro" id="IPR020568">
    <property type="entry name" value="Ribosomal_Su5_D2-typ_SF"/>
</dbReference>
<dbReference type="GO" id="GO:0005524">
    <property type="term" value="F:ATP binding"/>
    <property type="evidence" value="ECO:0007669"/>
    <property type="project" value="UniProtKB-KW"/>
</dbReference>
<keyword evidence="5" id="KW-0456">Lyase</keyword>
<evidence type="ECO:0000256" key="3">
    <source>
        <dbReference type="ARBA" id="ARBA00022840"/>
    </source>
</evidence>
<evidence type="ECO:0000256" key="5">
    <source>
        <dbReference type="ARBA" id="ARBA00023239"/>
    </source>
</evidence>
<dbReference type="PIRSF" id="PIRSF015950">
    <property type="entry name" value="Mev_P_decrbx"/>
    <property type="match status" value="1"/>
</dbReference>
<dbReference type="InterPro" id="IPR053859">
    <property type="entry name" value="MVD-like_N"/>
</dbReference>
<dbReference type="PANTHER" id="PTHR10977:SF3">
    <property type="entry name" value="DIPHOSPHOMEVALONATE DECARBOXYLASE"/>
    <property type="match status" value="1"/>
</dbReference>
<dbReference type="RefSeq" id="WP_095901572.1">
    <property type="nucleotide sequence ID" value="NZ_CAUOVR010000078.1"/>
</dbReference>
<evidence type="ECO:0000259" key="6">
    <source>
        <dbReference type="Pfam" id="PF18376"/>
    </source>
</evidence>
<keyword evidence="2" id="KW-0547">Nucleotide-binding</keyword>
<dbReference type="GO" id="GO:0008299">
    <property type="term" value="P:isoprenoid biosynthetic process"/>
    <property type="evidence" value="ECO:0007669"/>
    <property type="project" value="InterPro"/>
</dbReference>
<evidence type="ECO:0000256" key="4">
    <source>
        <dbReference type="ARBA" id="ARBA00023098"/>
    </source>
</evidence>
<dbReference type="SUPFAM" id="SSF54211">
    <property type="entry name" value="Ribosomal protein S5 domain 2-like"/>
    <property type="match status" value="1"/>
</dbReference>
<dbReference type="InterPro" id="IPR036554">
    <property type="entry name" value="GHMP_kinase_C_sf"/>
</dbReference>
<dbReference type="PANTHER" id="PTHR10977">
    <property type="entry name" value="DIPHOSPHOMEVALONATE DECARBOXYLASE"/>
    <property type="match status" value="1"/>
</dbReference>
<accession>A0A250F6T9</accession>
<dbReference type="InterPro" id="IPR005935">
    <property type="entry name" value="Mev_decarb"/>
</dbReference>
<evidence type="ECO:0000313" key="9">
    <source>
        <dbReference type="Proteomes" id="UP000217334"/>
    </source>
</evidence>
<keyword evidence="3" id="KW-0067">ATP-binding</keyword>
<dbReference type="InterPro" id="IPR014721">
    <property type="entry name" value="Ribsml_uS5_D2-typ_fold_subgr"/>
</dbReference>
<feature type="domain" description="Mvd1 C-terminal" evidence="6">
    <location>
        <begin position="197"/>
        <end position="330"/>
    </location>
</feature>
<evidence type="ECO:0000256" key="2">
    <source>
        <dbReference type="ARBA" id="ARBA00022741"/>
    </source>
</evidence>
<dbReference type="InterPro" id="IPR041431">
    <property type="entry name" value="Mvd1_C"/>
</dbReference>
<proteinExistence type="predicted"/>
<dbReference type="SUPFAM" id="SSF55060">
    <property type="entry name" value="GHMP Kinase, C-terminal domain"/>
    <property type="match status" value="1"/>
</dbReference>
<keyword evidence="4" id="KW-0443">Lipid metabolism</keyword>
<dbReference type="Gene3D" id="3.30.70.890">
    <property type="entry name" value="GHMP kinase, C-terminal domain"/>
    <property type="match status" value="1"/>
</dbReference>
<reference evidence="9" key="1">
    <citation type="submission" date="2017-06" db="EMBL/GenBank/DDBJ databases">
        <title>Capnocytophaga spp. assemblies.</title>
        <authorList>
            <person name="Gulvik C.A."/>
        </authorList>
    </citation>
    <scope>NUCLEOTIDE SEQUENCE [LARGE SCALE GENOMIC DNA]</scope>
    <source>
        <strain evidence="9">H4486</strain>
    </source>
</reference>
<evidence type="ECO:0000256" key="1">
    <source>
        <dbReference type="ARBA" id="ARBA00022516"/>
    </source>
</evidence>
<dbReference type="Pfam" id="PF18376">
    <property type="entry name" value="MDD_C"/>
    <property type="match status" value="1"/>
</dbReference>
<sequence length="343" mass="38514">MTTFKAPSNIALVKYWGKKGEQLPANPSISFTLTHCYTETSIDYERRSDSSIASGDSFSFNFSFEGQPKPSFHPKINTFFELILPYLPFLKNYHFNITSHNSFPHSSGIASSASAMAALSVCLMKIAKELGETYTEEAFWQKASFLARLGSGSACRSVKGSIVVWGEHPAITGSSDEYGITYPLPVHEVFQNYQDTILLIDRGQKQVSSTVGHNLMHGHPFAEARFAQANENINQLVSCFASGDIEHFMEIVESEALTLHAMMQTSIPYFILMRPNTLEVIQRVWQYRKDTKVPLCFTLDAGANVHLLYPKTSIAEVQKFIAEELAQFCEEQHYIHDEVGQLI</sequence>